<evidence type="ECO:0000256" key="1">
    <source>
        <dbReference type="SAM" id="MobiDB-lite"/>
    </source>
</evidence>
<feature type="compositionally biased region" description="Acidic residues" evidence="1">
    <location>
        <begin position="134"/>
        <end position="143"/>
    </location>
</feature>
<feature type="compositionally biased region" description="Acidic residues" evidence="1">
    <location>
        <begin position="71"/>
        <end position="88"/>
    </location>
</feature>
<accession>A0ABR1IP03</accession>
<feature type="region of interest" description="Disordered" evidence="1">
    <location>
        <begin position="58"/>
        <end position="161"/>
    </location>
</feature>
<keyword evidence="3" id="KW-1185">Reference proteome</keyword>
<organism evidence="2 3">
    <name type="scientific">Marasmiellus scandens</name>
    <dbReference type="NCBI Taxonomy" id="2682957"/>
    <lineage>
        <taxon>Eukaryota</taxon>
        <taxon>Fungi</taxon>
        <taxon>Dikarya</taxon>
        <taxon>Basidiomycota</taxon>
        <taxon>Agaricomycotina</taxon>
        <taxon>Agaricomycetes</taxon>
        <taxon>Agaricomycetidae</taxon>
        <taxon>Agaricales</taxon>
        <taxon>Marasmiineae</taxon>
        <taxon>Omphalotaceae</taxon>
        <taxon>Marasmiellus</taxon>
    </lineage>
</organism>
<evidence type="ECO:0000313" key="3">
    <source>
        <dbReference type="Proteomes" id="UP001498398"/>
    </source>
</evidence>
<protein>
    <submittedName>
        <fullName evidence="2">Uncharacterized protein</fullName>
    </submittedName>
</protein>
<comment type="caution">
    <text evidence="2">The sequence shown here is derived from an EMBL/GenBank/DDBJ whole genome shotgun (WGS) entry which is preliminary data.</text>
</comment>
<gene>
    <name evidence="2" type="ORF">VKT23_018483</name>
</gene>
<reference evidence="2 3" key="1">
    <citation type="submission" date="2024-01" db="EMBL/GenBank/DDBJ databases">
        <title>A draft genome for the cacao thread blight pathogen Marasmiellus scandens.</title>
        <authorList>
            <person name="Baruah I.K."/>
            <person name="Leung J."/>
            <person name="Bukari Y."/>
            <person name="Amoako-Attah I."/>
            <person name="Meinhardt L.W."/>
            <person name="Bailey B.A."/>
            <person name="Cohen S.P."/>
        </authorList>
    </citation>
    <scope>NUCLEOTIDE SEQUENCE [LARGE SCALE GENOMIC DNA]</scope>
    <source>
        <strain evidence="2 3">GH-19</strain>
    </source>
</reference>
<feature type="compositionally biased region" description="Basic residues" evidence="1">
    <location>
        <begin position="99"/>
        <end position="122"/>
    </location>
</feature>
<sequence length="277" mass="31706">MAKLKKLHQLTLTWDPQSQLRIKHISKQVCLLESCLNFTNVPVKKVALADIEMGSEVPAPNEVQKSYTESSDSELSADMDDMDTDASECIEQIGSKDQSHKKRKRTARKRSAASRSTSKKRSQIQSKVQKDSSDSDPDDPLEDNDCKKCKNSRRVRKSNPQQQQPFSYCICKDDEPTKFEPLYFNKSTHIEVNSLLSRTKDYISRSSFEDNVPSSSAWLWIISHEQYRALTPLELQHMLELRPIIITDTPNTQLDSKFDRDSLEAIGSLTEKRETYG</sequence>
<dbReference type="EMBL" id="JBANRG010000084">
    <property type="protein sequence ID" value="KAK7437585.1"/>
    <property type="molecule type" value="Genomic_DNA"/>
</dbReference>
<evidence type="ECO:0000313" key="2">
    <source>
        <dbReference type="EMBL" id="KAK7437585.1"/>
    </source>
</evidence>
<proteinExistence type="predicted"/>
<name>A0ABR1IP03_9AGAR</name>
<dbReference type="Proteomes" id="UP001498398">
    <property type="component" value="Unassembled WGS sequence"/>
</dbReference>